<sequence length="249" mass="29904">MKQQKSNYKLDKKTGHLLEVPSRKQVREHVKKIREQQTQESQDPITLHETQADKNFKKVQKVLDRMHAKAKLPDFLTMARKKFLSTVCVINRPGKQRSLLPDKKGRYVMLCHRKMAKVFTADVCLLVKIQKSWVTDNTEKLPDGSERTVEHWQDGSWSIVPCRVDKSNYTTIQEVRLRPWFFLHRYWYEITFDGRVEPAMMLNDYNLNPTLRKKHFFVTREYVKVRNQDAENDYFRFWLHKPTDYAERN</sequence>
<evidence type="ECO:0000313" key="2">
    <source>
        <dbReference type="EMBL" id="DAG00218.1"/>
    </source>
</evidence>
<accession>A0A8S5V0E0</accession>
<organism evidence="2">
    <name type="scientific">Podoviridae sp. ctJDl18</name>
    <dbReference type="NCBI Taxonomy" id="2825242"/>
    <lineage>
        <taxon>Viruses</taxon>
        <taxon>Duplodnaviria</taxon>
        <taxon>Heunggongvirae</taxon>
        <taxon>Uroviricota</taxon>
        <taxon>Caudoviricetes</taxon>
    </lineage>
</organism>
<proteinExistence type="predicted"/>
<dbReference type="EMBL" id="BK016178">
    <property type="protein sequence ID" value="DAG00218.1"/>
    <property type="molecule type" value="Genomic_DNA"/>
</dbReference>
<protein>
    <submittedName>
        <fullName evidence="2">Uncharacterized protein</fullName>
    </submittedName>
</protein>
<feature type="region of interest" description="Disordered" evidence="1">
    <location>
        <begin position="1"/>
        <end position="51"/>
    </location>
</feature>
<evidence type="ECO:0000256" key="1">
    <source>
        <dbReference type="SAM" id="MobiDB-lite"/>
    </source>
</evidence>
<name>A0A8S5V0E0_9CAUD</name>
<reference evidence="2" key="1">
    <citation type="journal article" date="2021" name="Proc. Natl. Acad. Sci. U.S.A.">
        <title>A Catalog of Tens of Thousands of Viruses from Human Metagenomes Reveals Hidden Associations with Chronic Diseases.</title>
        <authorList>
            <person name="Tisza M.J."/>
            <person name="Buck C.B."/>
        </authorList>
    </citation>
    <scope>NUCLEOTIDE SEQUENCE</scope>
    <source>
        <strain evidence="2">CtJDl18</strain>
    </source>
</reference>
<feature type="compositionally biased region" description="Basic and acidic residues" evidence="1">
    <location>
        <begin position="8"/>
        <end position="37"/>
    </location>
</feature>